<accession>A0A099EVG8</accession>
<dbReference type="STRING" id="690417.IC63_15735"/>
<keyword evidence="2" id="KW-1185">Reference proteome</keyword>
<gene>
    <name evidence="1" type="ORF">IC63_15735</name>
</gene>
<evidence type="ECO:0000313" key="2">
    <source>
        <dbReference type="Proteomes" id="UP000029917"/>
    </source>
</evidence>
<comment type="caution">
    <text evidence="1">The sequence shown here is derived from an EMBL/GenBank/DDBJ whole genome shotgun (WGS) entry which is preliminary data.</text>
</comment>
<dbReference type="OrthoDB" id="7864706at2"/>
<proteinExistence type="predicted"/>
<dbReference type="Proteomes" id="UP000029917">
    <property type="component" value="Unassembled WGS sequence"/>
</dbReference>
<dbReference type="RefSeq" id="WP_036721978.1">
    <property type="nucleotide sequence ID" value="NZ_JRKS01000083.1"/>
</dbReference>
<protein>
    <submittedName>
        <fullName evidence="1">Uncharacterized protein</fullName>
    </submittedName>
</protein>
<dbReference type="EMBL" id="JRKS01000083">
    <property type="protein sequence ID" value="KGJ01913.1"/>
    <property type="molecule type" value="Genomic_DNA"/>
</dbReference>
<evidence type="ECO:0000313" key="1">
    <source>
        <dbReference type="EMBL" id="KGJ01913.1"/>
    </source>
</evidence>
<reference evidence="1 2" key="1">
    <citation type="submission" date="2014-09" db="EMBL/GenBank/DDBJ databases">
        <authorList>
            <person name="McGinnis J.M."/>
            <person name="Wolfgang W.J."/>
        </authorList>
    </citation>
    <scope>NUCLEOTIDE SEQUENCE [LARGE SCALE GENOMIC DNA]</scope>
    <source>
        <strain evidence="1 2">HAMBI 3106</strain>
    </source>
</reference>
<organism evidence="1 2">
    <name type="scientific">Paracoccus sphaerophysae</name>
    <dbReference type="NCBI Taxonomy" id="690417"/>
    <lineage>
        <taxon>Bacteria</taxon>
        <taxon>Pseudomonadati</taxon>
        <taxon>Pseudomonadota</taxon>
        <taxon>Alphaproteobacteria</taxon>
        <taxon>Rhodobacterales</taxon>
        <taxon>Paracoccaceae</taxon>
        <taxon>Paracoccus</taxon>
    </lineage>
</organism>
<name>A0A099EVG8_9RHOB</name>
<reference evidence="1 2" key="2">
    <citation type="submission" date="2014-10" db="EMBL/GenBank/DDBJ databases">
        <title>Paracoccus sanguinis sp. nov., isolated from clinical specimens of New York State patients.</title>
        <authorList>
            <person name="Mingle L.A."/>
            <person name="Cole J.A."/>
            <person name="Lapierre P."/>
            <person name="Musser K.A."/>
        </authorList>
    </citation>
    <scope>NUCLEOTIDE SEQUENCE [LARGE SCALE GENOMIC DNA]</scope>
    <source>
        <strain evidence="1 2">HAMBI 3106</strain>
    </source>
</reference>
<sequence length="353" mass="35895">MIGARREAPDWAVAAGLSAALHLAALGFALSHPALRVLAPEPAAEAAPLEITAITVDPAAAPAEPLRTVAAPAGEVIAAATTAPLPAPASLAVPAGSTRVPASDPADLPLKPIPEVLRPLNAPAAIAAAPAATAPPPLAPAPQAEAPPPDPRLLELVDRIRGRLTDPCLLALPQIRDGALDLAIIADDDRAITPLMDSLTQGLGGTGIGRNAALLDARQCPAVGFARRDPRYPVFGLGLSLDSQAVASGQALRGRITNGEGYDTTLLLIDDNGVVHDLRPFLRQSAGSVAFDAPVARDGAARETQLLLVALAAPRRPAAIAAHAGELAGPFFDALFAEIGQDALIGVASVYLR</sequence>
<dbReference type="AlphaFoldDB" id="A0A099EVG8"/>